<reference evidence="6" key="1">
    <citation type="journal article" date="2017" name="Nat. Ecol. Evol.">
        <title>Genome expansion and lineage-specific genetic innovations in the forest pathogenic fungi Armillaria.</title>
        <authorList>
            <person name="Sipos G."/>
            <person name="Prasanna A.N."/>
            <person name="Walter M.C."/>
            <person name="O'Connor E."/>
            <person name="Balint B."/>
            <person name="Krizsan K."/>
            <person name="Kiss B."/>
            <person name="Hess J."/>
            <person name="Varga T."/>
            <person name="Slot J."/>
            <person name="Riley R."/>
            <person name="Boka B."/>
            <person name="Rigling D."/>
            <person name="Barry K."/>
            <person name="Lee J."/>
            <person name="Mihaltcheva S."/>
            <person name="LaButti K."/>
            <person name="Lipzen A."/>
            <person name="Waldron R."/>
            <person name="Moloney N.M."/>
            <person name="Sperisen C."/>
            <person name="Kredics L."/>
            <person name="Vagvoelgyi C."/>
            <person name="Patrignani A."/>
            <person name="Fitzpatrick D."/>
            <person name="Nagy I."/>
            <person name="Doyle S."/>
            <person name="Anderson J.B."/>
            <person name="Grigoriev I.V."/>
            <person name="Gueldener U."/>
            <person name="Muensterkoetter M."/>
            <person name="Nagy L.G."/>
        </authorList>
    </citation>
    <scope>NUCLEOTIDE SEQUENCE [LARGE SCALE GENOMIC DNA]</scope>
    <source>
        <strain evidence="6">Ar21-2</strain>
    </source>
</reference>
<dbReference type="PANTHER" id="PTHR23003:SF51">
    <property type="entry name" value="SERINE-ARGININE PROTEIN 55"/>
    <property type="match status" value="1"/>
</dbReference>
<dbReference type="OMA" id="CFADAFK"/>
<evidence type="ECO:0000256" key="2">
    <source>
        <dbReference type="PROSITE-ProRule" id="PRU00176"/>
    </source>
</evidence>
<keyword evidence="1 2" id="KW-0694">RNA-binding</keyword>
<accession>A0A2H3DCV8</accession>
<dbReference type="InParanoid" id="A0A2H3DCV8"/>
<gene>
    <name evidence="5" type="ORF">ARMGADRAFT_146339</name>
</gene>
<dbReference type="EMBL" id="KZ293657">
    <property type="protein sequence ID" value="PBK93055.1"/>
    <property type="molecule type" value="Genomic_DNA"/>
</dbReference>
<evidence type="ECO:0000313" key="6">
    <source>
        <dbReference type="Proteomes" id="UP000217790"/>
    </source>
</evidence>
<dbReference type="PROSITE" id="PS50102">
    <property type="entry name" value="RRM"/>
    <property type="match status" value="2"/>
</dbReference>
<evidence type="ECO:0000256" key="1">
    <source>
        <dbReference type="ARBA" id="ARBA00022884"/>
    </source>
</evidence>
<dbReference type="SUPFAM" id="SSF54928">
    <property type="entry name" value="RNA-binding domain, RBD"/>
    <property type="match status" value="1"/>
</dbReference>
<dbReference type="InterPro" id="IPR000504">
    <property type="entry name" value="RRM_dom"/>
</dbReference>
<protein>
    <submittedName>
        <fullName evidence="5">RNA-binding domain-containing protein</fullName>
    </submittedName>
</protein>
<feature type="domain" description="RRM" evidence="4">
    <location>
        <begin position="6"/>
        <end position="76"/>
    </location>
</feature>
<evidence type="ECO:0000313" key="5">
    <source>
        <dbReference type="EMBL" id="PBK93055.1"/>
    </source>
</evidence>
<dbReference type="OrthoDB" id="1099063at2759"/>
<dbReference type="InterPro" id="IPR035979">
    <property type="entry name" value="RBD_domain_sf"/>
</dbReference>
<dbReference type="AlphaFoldDB" id="A0A2H3DCV8"/>
<dbReference type="GO" id="GO:0003729">
    <property type="term" value="F:mRNA binding"/>
    <property type="evidence" value="ECO:0007669"/>
    <property type="project" value="TreeGrafter"/>
</dbReference>
<dbReference type="InterPro" id="IPR050374">
    <property type="entry name" value="RRT5_SRSF_SR"/>
</dbReference>
<dbReference type="Pfam" id="PF00076">
    <property type="entry name" value="RRM_1"/>
    <property type="match status" value="2"/>
</dbReference>
<sequence length="197" mass="22323">MSNPRQRLYIGRLPPDVRSDDVSKFFDTYGRIVDCRVMTGFGFVEFEAAKDAEDAVTHCNGKAFMGANIVVEFAKEGRPRREPYEDRSHGYGRSTRSRRPPGFRILVQNVAREVSWQDLKDFGRDAGNVTFADIDRDVVGQGILEYLTREDADRAIRDLDGKELRGKIVRVADDSVSGTVLNFCRSVLKTLLALWSR</sequence>
<proteinExistence type="predicted"/>
<dbReference type="InterPro" id="IPR012677">
    <property type="entry name" value="Nucleotide-bd_a/b_plait_sf"/>
</dbReference>
<dbReference type="SMART" id="SM00360">
    <property type="entry name" value="RRM"/>
    <property type="match status" value="2"/>
</dbReference>
<dbReference type="Proteomes" id="UP000217790">
    <property type="component" value="Unassembled WGS sequence"/>
</dbReference>
<dbReference type="PANTHER" id="PTHR23003">
    <property type="entry name" value="RNA RECOGNITION MOTIF RRM DOMAIN CONTAINING PROTEIN"/>
    <property type="match status" value="1"/>
</dbReference>
<organism evidence="5 6">
    <name type="scientific">Armillaria gallica</name>
    <name type="common">Bulbous honey fungus</name>
    <name type="synonym">Armillaria bulbosa</name>
    <dbReference type="NCBI Taxonomy" id="47427"/>
    <lineage>
        <taxon>Eukaryota</taxon>
        <taxon>Fungi</taxon>
        <taxon>Dikarya</taxon>
        <taxon>Basidiomycota</taxon>
        <taxon>Agaricomycotina</taxon>
        <taxon>Agaricomycetes</taxon>
        <taxon>Agaricomycetidae</taxon>
        <taxon>Agaricales</taxon>
        <taxon>Marasmiineae</taxon>
        <taxon>Physalacriaceae</taxon>
        <taxon>Armillaria</taxon>
    </lineage>
</organism>
<feature type="compositionally biased region" description="Basic and acidic residues" evidence="3">
    <location>
        <begin position="80"/>
        <end position="89"/>
    </location>
</feature>
<feature type="domain" description="RRM" evidence="4">
    <location>
        <begin position="103"/>
        <end position="171"/>
    </location>
</feature>
<evidence type="ECO:0000259" key="4">
    <source>
        <dbReference type="PROSITE" id="PS50102"/>
    </source>
</evidence>
<name>A0A2H3DCV8_ARMGA</name>
<evidence type="ECO:0000256" key="3">
    <source>
        <dbReference type="SAM" id="MobiDB-lite"/>
    </source>
</evidence>
<dbReference type="GO" id="GO:0005737">
    <property type="term" value="C:cytoplasm"/>
    <property type="evidence" value="ECO:0007669"/>
    <property type="project" value="TreeGrafter"/>
</dbReference>
<dbReference type="GO" id="GO:0005634">
    <property type="term" value="C:nucleus"/>
    <property type="evidence" value="ECO:0007669"/>
    <property type="project" value="TreeGrafter"/>
</dbReference>
<dbReference type="Gene3D" id="3.30.70.330">
    <property type="match status" value="2"/>
</dbReference>
<feature type="region of interest" description="Disordered" evidence="3">
    <location>
        <begin position="80"/>
        <end position="99"/>
    </location>
</feature>
<keyword evidence="6" id="KW-1185">Reference proteome</keyword>
<dbReference type="STRING" id="47427.A0A2H3DCV8"/>
<dbReference type="CDD" id="cd12339">
    <property type="entry name" value="RRM2_SRSF1_4_like"/>
    <property type="match status" value="1"/>
</dbReference>